<proteinExistence type="predicted"/>
<dbReference type="CDD" id="cd13589">
    <property type="entry name" value="PBP2_polyamine_RpCGA009"/>
    <property type="match status" value="1"/>
</dbReference>
<dbReference type="AlphaFoldDB" id="A0A8J3E5B5"/>
<keyword evidence="4" id="KW-1185">Reference proteome</keyword>
<feature type="chain" id="PRO_5035242059" evidence="2">
    <location>
        <begin position="29"/>
        <end position="346"/>
    </location>
</feature>
<evidence type="ECO:0000256" key="2">
    <source>
        <dbReference type="SAM" id="SignalP"/>
    </source>
</evidence>
<evidence type="ECO:0000313" key="3">
    <source>
        <dbReference type="EMBL" id="GGF34454.1"/>
    </source>
</evidence>
<organism evidence="3 4">
    <name type="scientific">Aliidongia dinghuensis</name>
    <dbReference type="NCBI Taxonomy" id="1867774"/>
    <lineage>
        <taxon>Bacteria</taxon>
        <taxon>Pseudomonadati</taxon>
        <taxon>Pseudomonadota</taxon>
        <taxon>Alphaproteobacteria</taxon>
        <taxon>Rhodospirillales</taxon>
        <taxon>Dongiaceae</taxon>
        <taxon>Aliidongia</taxon>
    </lineage>
</organism>
<evidence type="ECO:0000256" key="1">
    <source>
        <dbReference type="ARBA" id="ARBA00022729"/>
    </source>
</evidence>
<dbReference type="PANTHER" id="PTHR30222:SF2">
    <property type="entry name" value="ABC TRANSPORTER SUBSTRATE-BINDING PROTEIN"/>
    <property type="match status" value="1"/>
</dbReference>
<dbReference type="PANTHER" id="PTHR30222">
    <property type="entry name" value="SPERMIDINE/PUTRESCINE-BINDING PERIPLASMIC PROTEIN"/>
    <property type="match status" value="1"/>
</dbReference>
<comment type="caution">
    <text evidence="3">The sequence shown here is derived from an EMBL/GenBank/DDBJ whole genome shotgun (WGS) entry which is preliminary data.</text>
</comment>
<keyword evidence="1 2" id="KW-0732">Signal</keyword>
<dbReference type="RefSeq" id="WP_189050163.1">
    <property type="nucleotide sequence ID" value="NZ_BMJQ01000013.1"/>
</dbReference>
<dbReference type="EMBL" id="BMJQ01000013">
    <property type="protein sequence ID" value="GGF34454.1"/>
    <property type="molecule type" value="Genomic_DNA"/>
</dbReference>
<reference evidence="3" key="1">
    <citation type="journal article" date="2014" name="Int. J. Syst. Evol. Microbiol.">
        <title>Complete genome sequence of Corynebacterium casei LMG S-19264T (=DSM 44701T), isolated from a smear-ripened cheese.</title>
        <authorList>
            <consortium name="US DOE Joint Genome Institute (JGI-PGF)"/>
            <person name="Walter F."/>
            <person name="Albersmeier A."/>
            <person name="Kalinowski J."/>
            <person name="Ruckert C."/>
        </authorList>
    </citation>
    <scope>NUCLEOTIDE SEQUENCE</scope>
    <source>
        <strain evidence="3">CGMCC 1.15725</strain>
    </source>
</reference>
<dbReference type="SUPFAM" id="SSF53850">
    <property type="entry name" value="Periplasmic binding protein-like II"/>
    <property type="match status" value="1"/>
</dbReference>
<dbReference type="InterPro" id="IPR006059">
    <property type="entry name" value="SBP"/>
</dbReference>
<gene>
    <name evidence="3" type="ORF">GCM10011611_45860</name>
</gene>
<feature type="signal peptide" evidence="2">
    <location>
        <begin position="1"/>
        <end position="28"/>
    </location>
</feature>
<sequence>MLYMNRRSVLVSSLAALSSLAVRRTAFAADAGALTFTSWGGSTQDAQKAAWAQPFTTSSGFTVKQDGPTDYGKFKSMVDAGAVSWDVVDVEADFAHRAAAQGLLEKLDFSVIDRSRLDPRFVFDYGVGSFFFAFVLAYNTQALHGAAPAGWDALFDLKKYPGKRALYKWPSAGVVEIALLADGVTPDKLYPLDLDRAFRKLDTIKASILWWGSGAQSQQLIASGEASLGMFWNGRIHYLEQEKAPVAPVWKQNLTFSDMLVVPKGTRNREAAMRFIAEATSAKAQAAFDNATAYAPIHLDAVPLLDKSIAASSPTSHTDSQIGLDAQYWATNGAAIAERWNAWQVA</sequence>
<evidence type="ECO:0000313" key="4">
    <source>
        <dbReference type="Proteomes" id="UP000646365"/>
    </source>
</evidence>
<dbReference type="Proteomes" id="UP000646365">
    <property type="component" value="Unassembled WGS sequence"/>
</dbReference>
<protein>
    <submittedName>
        <fullName evidence="3">ABC transporter substrate-binding protein</fullName>
    </submittedName>
</protein>
<accession>A0A8J3E5B5</accession>
<dbReference type="Gene3D" id="3.40.190.10">
    <property type="entry name" value="Periplasmic binding protein-like II"/>
    <property type="match status" value="2"/>
</dbReference>
<reference evidence="3" key="2">
    <citation type="submission" date="2020-09" db="EMBL/GenBank/DDBJ databases">
        <authorList>
            <person name="Sun Q."/>
            <person name="Zhou Y."/>
        </authorList>
    </citation>
    <scope>NUCLEOTIDE SEQUENCE</scope>
    <source>
        <strain evidence="3">CGMCC 1.15725</strain>
    </source>
</reference>
<dbReference type="Pfam" id="PF13416">
    <property type="entry name" value="SBP_bac_8"/>
    <property type="match status" value="1"/>
</dbReference>
<name>A0A8J3E5B5_9PROT</name>